<feature type="domain" description="Beta-lactamase-related" evidence="1">
    <location>
        <begin position="80"/>
        <end position="359"/>
    </location>
</feature>
<dbReference type="Pfam" id="PF00144">
    <property type="entry name" value="Beta-lactamase"/>
    <property type="match status" value="1"/>
</dbReference>
<dbReference type="EMBL" id="QPJT01000001">
    <property type="protein sequence ID" value="RCX20821.1"/>
    <property type="molecule type" value="Genomic_DNA"/>
</dbReference>
<proteinExistence type="predicted"/>
<dbReference type="PANTHER" id="PTHR43283:SF7">
    <property type="entry name" value="BETA-LACTAMASE-RELATED DOMAIN-CONTAINING PROTEIN"/>
    <property type="match status" value="1"/>
</dbReference>
<dbReference type="InterPro" id="IPR012338">
    <property type="entry name" value="Beta-lactam/transpept-like"/>
</dbReference>
<evidence type="ECO:0000313" key="3">
    <source>
        <dbReference type="Proteomes" id="UP000253034"/>
    </source>
</evidence>
<dbReference type="OrthoDB" id="9773047at2"/>
<reference evidence="2 3" key="1">
    <citation type="submission" date="2018-07" db="EMBL/GenBank/DDBJ databases">
        <title>Genomic Encyclopedia of Type Strains, Phase IV (KMG-IV): sequencing the most valuable type-strain genomes for metagenomic binning, comparative biology and taxonomic classification.</title>
        <authorList>
            <person name="Goeker M."/>
        </authorList>
    </citation>
    <scope>NUCLEOTIDE SEQUENCE [LARGE SCALE GENOMIC DNA]</scope>
    <source>
        <strain evidence="2 3">DSM 27016</strain>
    </source>
</reference>
<dbReference type="Proteomes" id="UP000253034">
    <property type="component" value="Unassembled WGS sequence"/>
</dbReference>
<evidence type="ECO:0000313" key="2">
    <source>
        <dbReference type="EMBL" id="RCX20821.1"/>
    </source>
</evidence>
<protein>
    <submittedName>
        <fullName evidence="2">CubicO group peptidase (Beta-lactamase class C family)</fullName>
    </submittedName>
</protein>
<dbReference type="RefSeq" id="WP_114295782.1">
    <property type="nucleotide sequence ID" value="NZ_QPJT01000001.1"/>
</dbReference>
<sequence>MRGKAKEIIAISIILIIAVSLSMPSYLKERKTYKAAVKKESKAEVGAKLQQAEEWMVSSPAEQGMDKDILDKAGEMVGKTAAYSLIVIRHGNIVMERYYNGAGMDDANNVFSVTKSFMSALVGIAADKGFIKNIDQRISEYIPEYYQNQRYSDKKQITIRHLLTMTPGFCEDLGKWIASDDWVRHTLELSLKYEPGERFQYANSASHLLSVILTKATKTSTLDFAEKHLFNPLNIEGIRWASDPQGYYTGYANMHIRPRDMAKFGLMYLNGGMFNGRQVVPRKWVEESTRKQVETDPKRTANTTAGYGFKWWTGEENGYYVYVASGYGGQNICVIPELDIVAVTTSMPYGERAFSDEDRARLIREFIIPSVLKK</sequence>
<dbReference type="PANTHER" id="PTHR43283">
    <property type="entry name" value="BETA-LACTAMASE-RELATED"/>
    <property type="match status" value="1"/>
</dbReference>
<dbReference type="Gene3D" id="3.40.710.10">
    <property type="entry name" value="DD-peptidase/beta-lactamase superfamily"/>
    <property type="match status" value="1"/>
</dbReference>
<dbReference type="InterPro" id="IPR050789">
    <property type="entry name" value="Diverse_Enzym_Activities"/>
</dbReference>
<gene>
    <name evidence="2" type="ORF">DFR58_10123</name>
</gene>
<evidence type="ECO:0000259" key="1">
    <source>
        <dbReference type="Pfam" id="PF00144"/>
    </source>
</evidence>
<comment type="caution">
    <text evidence="2">The sequence shown here is derived from an EMBL/GenBank/DDBJ whole genome shotgun (WGS) entry which is preliminary data.</text>
</comment>
<organism evidence="2 3">
    <name type="scientific">Anaerobacterium chartisolvens</name>
    <dbReference type="NCBI Taxonomy" id="1297424"/>
    <lineage>
        <taxon>Bacteria</taxon>
        <taxon>Bacillati</taxon>
        <taxon>Bacillota</taxon>
        <taxon>Clostridia</taxon>
        <taxon>Eubacteriales</taxon>
        <taxon>Oscillospiraceae</taxon>
        <taxon>Anaerobacterium</taxon>
    </lineage>
</organism>
<keyword evidence="3" id="KW-1185">Reference proteome</keyword>
<dbReference type="SUPFAM" id="SSF56601">
    <property type="entry name" value="beta-lactamase/transpeptidase-like"/>
    <property type="match status" value="1"/>
</dbReference>
<dbReference type="AlphaFoldDB" id="A0A369BHD8"/>
<name>A0A369BHD8_9FIRM</name>
<dbReference type="InterPro" id="IPR001466">
    <property type="entry name" value="Beta-lactam-related"/>
</dbReference>
<accession>A0A369BHD8</accession>